<comment type="caution">
    <text evidence="10">The sequence shown here is derived from an EMBL/GenBank/DDBJ whole genome shotgun (WGS) entry which is preliminary data.</text>
</comment>
<evidence type="ECO:0000256" key="7">
    <source>
        <dbReference type="PROSITE-ProRule" id="PRU01240"/>
    </source>
</evidence>
<keyword evidence="2 7" id="KW-0645">Protease</keyword>
<dbReference type="EMBL" id="QNQT01000002">
    <property type="protein sequence ID" value="RDU37400.1"/>
    <property type="molecule type" value="Genomic_DNA"/>
</dbReference>
<organism evidence="10 11">
    <name type="scientific">Neobacillus piezotolerans</name>
    <dbReference type="NCBI Taxonomy" id="2259171"/>
    <lineage>
        <taxon>Bacteria</taxon>
        <taxon>Bacillati</taxon>
        <taxon>Bacillota</taxon>
        <taxon>Bacilli</taxon>
        <taxon>Bacillales</taxon>
        <taxon>Bacillaceae</taxon>
        <taxon>Neobacillus</taxon>
    </lineage>
</organism>
<feature type="active site" description="Charge relay system" evidence="6 7">
    <location>
        <position position="405"/>
    </location>
</feature>
<dbReference type="InterPro" id="IPR036852">
    <property type="entry name" value="Peptidase_S8/S53_dom_sf"/>
</dbReference>
<dbReference type="Pfam" id="PF00082">
    <property type="entry name" value="Peptidase_S8"/>
    <property type="match status" value="1"/>
</dbReference>
<dbReference type="PANTHER" id="PTHR43806:SF65">
    <property type="entry name" value="SERINE PROTEASE APRX"/>
    <property type="match status" value="1"/>
</dbReference>
<evidence type="ECO:0000313" key="10">
    <source>
        <dbReference type="EMBL" id="RDU37400.1"/>
    </source>
</evidence>
<dbReference type="InterPro" id="IPR022398">
    <property type="entry name" value="Peptidase_S8_His-AS"/>
</dbReference>
<evidence type="ECO:0000256" key="8">
    <source>
        <dbReference type="SAM" id="SignalP"/>
    </source>
</evidence>
<dbReference type="PROSITE" id="PS51892">
    <property type="entry name" value="SUBTILASE"/>
    <property type="match status" value="1"/>
</dbReference>
<dbReference type="SUPFAM" id="SSF52743">
    <property type="entry name" value="Subtilisin-like"/>
    <property type="match status" value="1"/>
</dbReference>
<evidence type="ECO:0000256" key="2">
    <source>
        <dbReference type="ARBA" id="ARBA00022670"/>
    </source>
</evidence>
<keyword evidence="4 7" id="KW-0378">Hydrolase</keyword>
<dbReference type="OrthoDB" id="9798386at2"/>
<evidence type="ECO:0000256" key="6">
    <source>
        <dbReference type="PIRSR" id="PIRSR615500-1"/>
    </source>
</evidence>
<keyword evidence="5 7" id="KW-0720">Serine protease</keyword>
<feature type="active site" description="Charge relay system" evidence="6 7">
    <location>
        <position position="155"/>
    </location>
</feature>
<feature type="domain" description="SLH" evidence="9">
    <location>
        <begin position="603"/>
        <end position="666"/>
    </location>
</feature>
<protein>
    <submittedName>
        <fullName evidence="10">Peptidase S8</fullName>
    </submittedName>
</protein>
<dbReference type="PROSITE" id="PS00138">
    <property type="entry name" value="SUBTILASE_SER"/>
    <property type="match status" value="1"/>
</dbReference>
<dbReference type="InterPro" id="IPR023828">
    <property type="entry name" value="Peptidase_S8_Ser-AS"/>
</dbReference>
<evidence type="ECO:0000313" key="11">
    <source>
        <dbReference type="Proteomes" id="UP000257144"/>
    </source>
</evidence>
<dbReference type="Pfam" id="PF00395">
    <property type="entry name" value="SLH"/>
    <property type="match status" value="2"/>
</dbReference>
<evidence type="ECO:0000259" key="9">
    <source>
        <dbReference type="PROSITE" id="PS51272"/>
    </source>
</evidence>
<dbReference type="RefSeq" id="WP_115451074.1">
    <property type="nucleotide sequence ID" value="NZ_QNQT01000002.1"/>
</dbReference>
<dbReference type="GO" id="GO:0006508">
    <property type="term" value="P:proteolysis"/>
    <property type="evidence" value="ECO:0007669"/>
    <property type="project" value="UniProtKB-KW"/>
</dbReference>
<dbReference type="AlphaFoldDB" id="A0A3D8GSF3"/>
<dbReference type="InterPro" id="IPR000209">
    <property type="entry name" value="Peptidase_S8/S53_dom"/>
</dbReference>
<evidence type="ECO:0000256" key="3">
    <source>
        <dbReference type="ARBA" id="ARBA00022729"/>
    </source>
</evidence>
<feature type="chain" id="PRO_5038333100" evidence="8">
    <location>
        <begin position="24"/>
        <end position="817"/>
    </location>
</feature>
<sequence>MKKWFSGLVSLLMLLSLLAPGMANPKAAGLTAAIDGNLAKAMEKATGSLQVIVTFDGEGAPSDSQLNVLKQLGITTGVTMKSLPIAGIIATKDQINQLAAKEGVRSLYLNHKLTYSNYDATALTGVDKARTDAAMQKANGGLPVTGNGVGVVVNDSGVDGTHRDHEFGKNLVQNVLGSINLAALEPGLLPVTYLENVPNTDSNSGHGTHVAGTVGGTGASSSGKYEGVAPGANLIGYGSGAALFVLDGLGGFDYAITNQTRYNIRVITNSWGSSGDFDPNDPINIASKAAHDRGITVLFAAGNEGPGENTHNPYAKAPWVISVAAGEKDGSLADFSSRGTKGVGGTFEMDGETYTWADRPTLTAPGVDIISTRVIAPVSSLGADADATTIEPAYLPFYTTMSGTSMATPHVAGIVALLLEAKPSLSPDEIKKVLQDTATNMPGYETWEVGSGYVNAYAALEAVMFGKQYGKTVNEYQKFNANVQAETERVPFEVDYNPLLTSQYSFTVPEGISQLTARIDAYGLLGQTGNPVNLVLTSPDGTEYSSGVNLLFALYPDRTVSVTSPKAGQWKAEVRGLRGNELNPIGTALPETISGTLAFTKVSGFTGLNDINGHAAASAIQMAVNERLMDGYSDGTFKPDQYLLRKELARYLVAGAGIRQSLSGSAKDSAAEELPYALAVLAKGAAIKDGKITQKGVMRLDSAGNFNPNGTFTKAELAYTLVQALGLQQMALDHSGDVTVLYNSDRIKLKDNSSIPAELKGYVQVALDLNILNAAFSVKQGPYDLLPTVEAVFEPGKKVTRADYAVASSRWFQAWFQ</sequence>
<feature type="active site" description="Charge relay system" evidence="6 7">
    <location>
        <position position="206"/>
    </location>
</feature>
<dbReference type="InterPro" id="IPR050131">
    <property type="entry name" value="Peptidase_S8_subtilisin-like"/>
</dbReference>
<keyword evidence="3 8" id="KW-0732">Signal</keyword>
<reference evidence="10 11" key="1">
    <citation type="submission" date="2018-07" db="EMBL/GenBank/DDBJ databases">
        <title>Bacillus sp. YLB-04 draft genome sequence.</title>
        <authorList>
            <person name="Yu L."/>
            <person name="Tang X."/>
        </authorList>
    </citation>
    <scope>NUCLEOTIDE SEQUENCE [LARGE SCALE GENOMIC DNA]</scope>
    <source>
        <strain evidence="10 11">YLB-04</strain>
    </source>
</reference>
<gene>
    <name evidence="10" type="ORF">DRW41_06020</name>
</gene>
<keyword evidence="11" id="KW-1185">Reference proteome</keyword>
<dbReference type="PRINTS" id="PR00723">
    <property type="entry name" value="SUBTILISIN"/>
</dbReference>
<dbReference type="Gene3D" id="3.40.50.200">
    <property type="entry name" value="Peptidase S8/S53 domain"/>
    <property type="match status" value="1"/>
</dbReference>
<feature type="signal peptide" evidence="8">
    <location>
        <begin position="1"/>
        <end position="23"/>
    </location>
</feature>
<comment type="similarity">
    <text evidence="1 7">Belongs to the peptidase S8 family.</text>
</comment>
<evidence type="ECO:0000256" key="5">
    <source>
        <dbReference type="ARBA" id="ARBA00022825"/>
    </source>
</evidence>
<dbReference type="PANTHER" id="PTHR43806">
    <property type="entry name" value="PEPTIDASE S8"/>
    <property type="match status" value="1"/>
</dbReference>
<evidence type="ECO:0000256" key="1">
    <source>
        <dbReference type="ARBA" id="ARBA00011073"/>
    </source>
</evidence>
<dbReference type="InterPro" id="IPR001119">
    <property type="entry name" value="SLH_dom"/>
</dbReference>
<dbReference type="PROSITE" id="PS51272">
    <property type="entry name" value="SLH"/>
    <property type="match status" value="1"/>
</dbReference>
<dbReference type="PROSITE" id="PS00137">
    <property type="entry name" value="SUBTILASE_HIS"/>
    <property type="match status" value="1"/>
</dbReference>
<proteinExistence type="inferred from homology"/>
<dbReference type="GO" id="GO:0004252">
    <property type="term" value="F:serine-type endopeptidase activity"/>
    <property type="evidence" value="ECO:0007669"/>
    <property type="project" value="UniProtKB-UniRule"/>
</dbReference>
<evidence type="ECO:0000256" key="4">
    <source>
        <dbReference type="ARBA" id="ARBA00022801"/>
    </source>
</evidence>
<name>A0A3D8GSF3_9BACI</name>
<accession>A0A3D8GSF3</accession>
<dbReference type="Proteomes" id="UP000257144">
    <property type="component" value="Unassembled WGS sequence"/>
</dbReference>
<dbReference type="InterPro" id="IPR015500">
    <property type="entry name" value="Peptidase_S8_subtilisin-rel"/>
</dbReference>